<protein>
    <recommendedName>
        <fullName evidence="1">BTB domain-containing protein</fullName>
    </recommendedName>
</protein>
<dbReference type="STRING" id="1664694.A0A0N1HCN8"/>
<dbReference type="SUPFAM" id="SSF54695">
    <property type="entry name" value="POZ domain"/>
    <property type="match status" value="1"/>
</dbReference>
<dbReference type="InterPro" id="IPR011333">
    <property type="entry name" value="SKP1/BTB/POZ_sf"/>
</dbReference>
<dbReference type="GeneID" id="28742319"/>
<name>A0A0N1HCN8_9EURO</name>
<accession>A0A0N1HCN8</accession>
<comment type="caution">
    <text evidence="2">The sequence shown here is derived from an EMBL/GenBank/DDBJ whole genome shotgun (WGS) entry which is preliminary data.</text>
</comment>
<dbReference type="Gene3D" id="3.30.710.10">
    <property type="entry name" value="Potassium Channel Kv1.1, Chain A"/>
    <property type="match status" value="1"/>
</dbReference>
<dbReference type="PANTHER" id="PTHR47843:SF5">
    <property type="entry name" value="BTB_POZ DOMAIN PROTEIN"/>
    <property type="match status" value="1"/>
</dbReference>
<feature type="domain" description="BTB" evidence="1">
    <location>
        <begin position="23"/>
        <end position="91"/>
    </location>
</feature>
<evidence type="ECO:0000313" key="3">
    <source>
        <dbReference type="Proteomes" id="UP000038010"/>
    </source>
</evidence>
<dbReference type="VEuPathDB" id="FungiDB:AB675_9867"/>
<reference evidence="2 3" key="1">
    <citation type="submission" date="2015-06" db="EMBL/GenBank/DDBJ databases">
        <title>Draft genome of the ant-associated black yeast Phialophora attae CBS 131958.</title>
        <authorList>
            <person name="Moreno L.F."/>
            <person name="Stielow B.J."/>
            <person name="de Hoog S."/>
            <person name="Vicente V.A."/>
            <person name="Weiss V.A."/>
            <person name="de Vries M."/>
            <person name="Cruz L.M."/>
            <person name="Souza E.M."/>
        </authorList>
    </citation>
    <scope>NUCLEOTIDE SEQUENCE [LARGE SCALE GENOMIC DNA]</scope>
    <source>
        <strain evidence="2 3">CBS 131958</strain>
    </source>
</reference>
<sequence>MSYERYPPKKSRISRALSSGKWSDFTICCGKHEFRVHRIVLAERSDFFDTLCSQGMFVEGDNGRCVLPEDNPSLICRMLFAQYDDVYSTEDIYKDSEDEPIVQFADVHDDWNCAGEPTHKKAILHMEMYRLGDKYDLERVQDYALRQFVRVLHGEDPSNPDVTVKIDESRVSSMKHIVEAVYDLDIPTAMVLRVHLLEILHEWIDHYDAMQIKAFRDLLQQIPRVCCDFMLFPMSEVEAVCRSKHCGKRRRVIVGECACGHRSRCEDHECQHKWEADSVCGRCFKLGKMKYPHGGW</sequence>
<dbReference type="PROSITE" id="PS50097">
    <property type="entry name" value="BTB"/>
    <property type="match status" value="1"/>
</dbReference>
<dbReference type="PANTHER" id="PTHR47843">
    <property type="entry name" value="BTB DOMAIN-CONTAINING PROTEIN-RELATED"/>
    <property type="match status" value="1"/>
</dbReference>
<dbReference type="CDD" id="cd18186">
    <property type="entry name" value="BTB_POZ_ZBTB_KLHL-like"/>
    <property type="match status" value="1"/>
</dbReference>
<proteinExistence type="predicted"/>
<dbReference type="AlphaFoldDB" id="A0A0N1HCN8"/>
<evidence type="ECO:0000259" key="1">
    <source>
        <dbReference type="PROSITE" id="PS50097"/>
    </source>
</evidence>
<dbReference type="Proteomes" id="UP000038010">
    <property type="component" value="Unassembled WGS sequence"/>
</dbReference>
<dbReference type="OrthoDB" id="6359816at2759"/>
<dbReference type="InterPro" id="IPR000210">
    <property type="entry name" value="BTB/POZ_dom"/>
</dbReference>
<gene>
    <name evidence="2" type="ORF">AB675_9867</name>
</gene>
<keyword evidence="3" id="KW-1185">Reference proteome</keyword>
<dbReference type="Pfam" id="PF00651">
    <property type="entry name" value="BTB"/>
    <property type="match status" value="1"/>
</dbReference>
<dbReference type="RefSeq" id="XP_018002497.1">
    <property type="nucleotide sequence ID" value="XM_018150439.1"/>
</dbReference>
<evidence type="ECO:0000313" key="2">
    <source>
        <dbReference type="EMBL" id="KPI42534.1"/>
    </source>
</evidence>
<dbReference type="EMBL" id="LFJN01000007">
    <property type="protein sequence ID" value="KPI42534.1"/>
    <property type="molecule type" value="Genomic_DNA"/>
</dbReference>
<organism evidence="2 3">
    <name type="scientific">Cyphellophora attinorum</name>
    <dbReference type="NCBI Taxonomy" id="1664694"/>
    <lineage>
        <taxon>Eukaryota</taxon>
        <taxon>Fungi</taxon>
        <taxon>Dikarya</taxon>
        <taxon>Ascomycota</taxon>
        <taxon>Pezizomycotina</taxon>
        <taxon>Eurotiomycetes</taxon>
        <taxon>Chaetothyriomycetidae</taxon>
        <taxon>Chaetothyriales</taxon>
        <taxon>Cyphellophoraceae</taxon>
        <taxon>Cyphellophora</taxon>
    </lineage>
</organism>